<evidence type="ECO:0000256" key="2">
    <source>
        <dbReference type="ARBA" id="ARBA00022527"/>
    </source>
</evidence>
<dbReference type="PROSITE" id="PS00107">
    <property type="entry name" value="PROTEIN_KINASE_ATP"/>
    <property type="match status" value="1"/>
</dbReference>
<keyword evidence="2" id="KW-0723">Serine/threonine-protein kinase</keyword>
<keyword evidence="6 9" id="KW-0067">ATP-binding</keyword>
<dbReference type="InterPro" id="IPR017441">
    <property type="entry name" value="Protein_kinase_ATP_BS"/>
</dbReference>
<evidence type="ECO:0000256" key="6">
    <source>
        <dbReference type="ARBA" id="ARBA00022840"/>
    </source>
</evidence>
<keyword evidence="5" id="KW-0418">Kinase</keyword>
<organism evidence="11 12">
    <name type="scientific">Diaporthe vaccinii</name>
    <dbReference type="NCBI Taxonomy" id="105482"/>
    <lineage>
        <taxon>Eukaryota</taxon>
        <taxon>Fungi</taxon>
        <taxon>Dikarya</taxon>
        <taxon>Ascomycota</taxon>
        <taxon>Pezizomycotina</taxon>
        <taxon>Sordariomycetes</taxon>
        <taxon>Sordariomycetidae</taxon>
        <taxon>Diaporthales</taxon>
        <taxon>Diaporthaceae</taxon>
        <taxon>Diaporthe</taxon>
        <taxon>Diaporthe eres species complex</taxon>
    </lineage>
</organism>
<evidence type="ECO:0000256" key="4">
    <source>
        <dbReference type="ARBA" id="ARBA00022741"/>
    </source>
</evidence>
<evidence type="ECO:0000313" key="12">
    <source>
        <dbReference type="Proteomes" id="UP001600888"/>
    </source>
</evidence>
<dbReference type="PANTHER" id="PTHR47634">
    <property type="entry name" value="PROTEIN KINASE DOMAIN-CONTAINING PROTEIN-RELATED"/>
    <property type="match status" value="1"/>
</dbReference>
<keyword evidence="3" id="KW-0808">Transferase</keyword>
<keyword evidence="4 9" id="KW-0547">Nucleotide-binding</keyword>
<accession>A0ABR4EVF9</accession>
<feature type="binding site" evidence="9">
    <location>
        <position position="98"/>
    </location>
    <ligand>
        <name>ATP</name>
        <dbReference type="ChEBI" id="CHEBI:30616"/>
    </ligand>
</feature>
<dbReference type="InterPro" id="IPR000719">
    <property type="entry name" value="Prot_kinase_dom"/>
</dbReference>
<sequence>MFRRTSRSAILSGRWSSELSGTSDTYLRYVSQMAHHPYACDIDAEPLHRYRVGGYYPLKLGDVLKQGRYKILHKVGWGGYSTTWAARDRKENRYVAVKVSVSQKSGSREYQILRAISALPRGPGRNHVMQMLDHFEETGPNGTHGCLVLELLGPNVPDLIDSSYSDERLPARLAKSVARQALSGVDFLSIHQIGHGDLHARNLAFKIPNLDSLSGQQFYDKMGKPETGLVRRTDGLAPEKTVPNVPSYLVRPTSFTKHIREALRANPFIKIIDFGESFQMPNTPTQLHTPLVVRAPECLFSDRLDHRVDLWSMACLLFELVTGQPPFDSMMLTPETLIPQMIEFCTDEMPDLWLENWRAINKTKSSDNQPSTLQEWLEEVYFDPDRNSEFTKQDIIRVAYLVSRMLKFKPSSRAQAKEILADPWFSS</sequence>
<dbReference type="InterPro" id="IPR011009">
    <property type="entry name" value="Kinase-like_dom_sf"/>
</dbReference>
<comment type="catalytic activity">
    <reaction evidence="7">
        <text>L-threonyl-[protein] + ATP = O-phospho-L-threonyl-[protein] + ADP + H(+)</text>
        <dbReference type="Rhea" id="RHEA:46608"/>
        <dbReference type="Rhea" id="RHEA-COMP:11060"/>
        <dbReference type="Rhea" id="RHEA-COMP:11605"/>
        <dbReference type="ChEBI" id="CHEBI:15378"/>
        <dbReference type="ChEBI" id="CHEBI:30013"/>
        <dbReference type="ChEBI" id="CHEBI:30616"/>
        <dbReference type="ChEBI" id="CHEBI:61977"/>
        <dbReference type="ChEBI" id="CHEBI:456216"/>
        <dbReference type="EC" id="2.7.11.1"/>
    </reaction>
</comment>
<dbReference type="SMART" id="SM00220">
    <property type="entry name" value="S_TKc"/>
    <property type="match status" value="1"/>
</dbReference>
<evidence type="ECO:0000256" key="7">
    <source>
        <dbReference type="ARBA" id="ARBA00047899"/>
    </source>
</evidence>
<reference evidence="11 12" key="1">
    <citation type="submission" date="2024-03" db="EMBL/GenBank/DDBJ databases">
        <title>A high-quality draft genome sequence of Diaporthe vaccinii, a causative agent of upright dieback and viscid rot disease in cranberry plants.</title>
        <authorList>
            <person name="Sarrasin M."/>
            <person name="Lang B.F."/>
            <person name="Burger G."/>
        </authorList>
    </citation>
    <scope>NUCLEOTIDE SEQUENCE [LARGE SCALE GENOMIC DNA]</scope>
    <source>
        <strain evidence="11 12">IS7</strain>
    </source>
</reference>
<dbReference type="EMBL" id="JBAWTH010000024">
    <property type="protein sequence ID" value="KAL2286408.1"/>
    <property type="molecule type" value="Genomic_DNA"/>
</dbReference>
<evidence type="ECO:0000256" key="1">
    <source>
        <dbReference type="ARBA" id="ARBA00012513"/>
    </source>
</evidence>
<dbReference type="SUPFAM" id="SSF56112">
    <property type="entry name" value="Protein kinase-like (PK-like)"/>
    <property type="match status" value="1"/>
</dbReference>
<evidence type="ECO:0000256" key="8">
    <source>
        <dbReference type="ARBA" id="ARBA00048679"/>
    </source>
</evidence>
<evidence type="ECO:0000256" key="3">
    <source>
        <dbReference type="ARBA" id="ARBA00022679"/>
    </source>
</evidence>
<gene>
    <name evidence="11" type="ORF">FJTKL_06794</name>
</gene>
<dbReference type="EC" id="2.7.11.1" evidence="1"/>
<dbReference type="Pfam" id="PF00069">
    <property type="entry name" value="Pkinase"/>
    <property type="match status" value="2"/>
</dbReference>
<comment type="catalytic activity">
    <reaction evidence="8">
        <text>L-seryl-[protein] + ATP = O-phospho-L-seryl-[protein] + ADP + H(+)</text>
        <dbReference type="Rhea" id="RHEA:17989"/>
        <dbReference type="Rhea" id="RHEA-COMP:9863"/>
        <dbReference type="Rhea" id="RHEA-COMP:11604"/>
        <dbReference type="ChEBI" id="CHEBI:15378"/>
        <dbReference type="ChEBI" id="CHEBI:29999"/>
        <dbReference type="ChEBI" id="CHEBI:30616"/>
        <dbReference type="ChEBI" id="CHEBI:83421"/>
        <dbReference type="ChEBI" id="CHEBI:456216"/>
        <dbReference type="EC" id="2.7.11.1"/>
    </reaction>
</comment>
<dbReference type="Gene3D" id="3.30.200.20">
    <property type="entry name" value="Phosphorylase Kinase, domain 1"/>
    <property type="match status" value="1"/>
</dbReference>
<comment type="caution">
    <text evidence="11">The sequence shown here is derived from an EMBL/GenBank/DDBJ whole genome shotgun (WGS) entry which is preliminary data.</text>
</comment>
<dbReference type="PANTHER" id="PTHR47634:SF9">
    <property type="entry name" value="PROTEIN KINASE DOMAIN-CONTAINING PROTEIN-RELATED"/>
    <property type="match status" value="1"/>
</dbReference>
<name>A0ABR4EVF9_9PEZI</name>
<evidence type="ECO:0000256" key="9">
    <source>
        <dbReference type="PROSITE-ProRule" id="PRU10141"/>
    </source>
</evidence>
<keyword evidence="12" id="KW-1185">Reference proteome</keyword>
<evidence type="ECO:0000313" key="11">
    <source>
        <dbReference type="EMBL" id="KAL2286408.1"/>
    </source>
</evidence>
<dbReference type="Proteomes" id="UP001600888">
    <property type="component" value="Unassembled WGS sequence"/>
</dbReference>
<feature type="domain" description="Protein kinase" evidence="10">
    <location>
        <begin position="69"/>
        <end position="425"/>
    </location>
</feature>
<dbReference type="Gene3D" id="1.10.510.10">
    <property type="entry name" value="Transferase(Phosphotransferase) domain 1"/>
    <property type="match status" value="1"/>
</dbReference>
<proteinExistence type="predicted"/>
<evidence type="ECO:0000256" key="5">
    <source>
        <dbReference type="ARBA" id="ARBA00022777"/>
    </source>
</evidence>
<protein>
    <recommendedName>
        <fullName evidence="1">non-specific serine/threonine protein kinase</fullName>
        <ecNumber evidence="1">2.7.11.1</ecNumber>
    </recommendedName>
</protein>
<dbReference type="PROSITE" id="PS50011">
    <property type="entry name" value="PROTEIN_KINASE_DOM"/>
    <property type="match status" value="1"/>
</dbReference>
<dbReference type="InterPro" id="IPR051334">
    <property type="entry name" value="SRPK"/>
</dbReference>
<evidence type="ECO:0000259" key="10">
    <source>
        <dbReference type="PROSITE" id="PS50011"/>
    </source>
</evidence>